<keyword evidence="2" id="KW-1185">Reference proteome</keyword>
<reference evidence="3" key="2">
    <citation type="submission" date="2025-08" db="UniProtKB">
        <authorList>
            <consortium name="RefSeq"/>
        </authorList>
    </citation>
    <scope>IDENTIFICATION</scope>
    <source>
        <tissue evidence="3">Leaf</tissue>
    </source>
</reference>
<dbReference type="InterPro" id="IPR000477">
    <property type="entry name" value="RT_dom"/>
</dbReference>
<accession>A0ABM1RKW4</accession>
<dbReference type="SUPFAM" id="SSF56219">
    <property type="entry name" value="DNase I-like"/>
    <property type="match status" value="1"/>
</dbReference>
<sequence length="698" mass="80550">MSPYPSCIKMNLETINSTPNGPWILAGDFNEIIDNTEKIGGPARDECTFRDFRHMLSVCDLSDLKSKGDHFSWVGERRDYTVKCCLDRVMINSEWASLFPTAEAEFLEFDGSDHKPILTTIQPRHSYTTKAFRFDKRLIEIENFDTIVANGWNSCKKQNHYSICDQISNCRREMAKGKHKTNLNSAKRIDHFQLLLNRAMESTNRNNRSHIPYLQRELSKAYRDEEYYWKNKSRNRWLTLGDRNTSFYHASTKTRYARNHISSIRDSSNICHSGDHQIGVHAQEYFSKIYTSSRVPVSPIDFRDFPPTISTSINEDLVREFTDEEIFEAISSIGDDRAPLPDGLTARFYKHYWHIIDSDIIAEVREFFDTSHMNSGINHTNICMIPKIEKPQTLSDYRPIALYWVMASVRSVSYSVLINGTPYGDPLSPYLFILCADIMSHLIKKRVCSGDIRGIRIGNGVPPITHLQFADDSLFFCQANARNCKAIKEAFEVYEYYSGQQINTSKSLITFGSRVNGQLQNRLKKILAIPNNGGGGKYLGLPEQFGKKKSEMFHYIIDNVKQRTASWRGHYLSPAGKEILIKSVALAMPVYSMSCFKIPLGVISEIESVIQKFWWDKSNHDRGISWIAWKRLQYSKADGGLGFKNLERFNDALLAKQAWRLIHYPNTLFARVFKARYYKDDCVMLNREKINHMVGHQF</sequence>
<evidence type="ECO:0000313" key="2">
    <source>
        <dbReference type="Proteomes" id="UP000694864"/>
    </source>
</evidence>
<dbReference type="PANTHER" id="PTHR33116">
    <property type="entry name" value="REVERSE TRANSCRIPTASE ZINC-BINDING DOMAIN-CONTAINING PROTEIN-RELATED-RELATED"/>
    <property type="match status" value="1"/>
</dbReference>
<evidence type="ECO:0000259" key="1">
    <source>
        <dbReference type="Pfam" id="PF00078"/>
    </source>
</evidence>
<evidence type="ECO:0000313" key="3">
    <source>
        <dbReference type="RefSeq" id="XP_019099652.1"/>
    </source>
</evidence>
<name>A0ABM1RKW4_CAMSA</name>
<dbReference type="RefSeq" id="XP_019099652.1">
    <property type="nucleotide sequence ID" value="XM_019244107.1"/>
</dbReference>
<dbReference type="GeneID" id="109132483"/>
<reference evidence="2" key="1">
    <citation type="journal article" date="2014" name="Nat. Commun.">
        <title>The emerging biofuel crop Camelina sativa retains a highly undifferentiated hexaploid genome structure.</title>
        <authorList>
            <person name="Kagale S."/>
            <person name="Koh C."/>
            <person name="Nixon J."/>
            <person name="Bollina V."/>
            <person name="Clarke W.E."/>
            <person name="Tuteja R."/>
            <person name="Spillane C."/>
            <person name="Robinson S.J."/>
            <person name="Links M.G."/>
            <person name="Clarke C."/>
            <person name="Higgins E.E."/>
            <person name="Huebert T."/>
            <person name="Sharpe A.G."/>
            <person name="Parkin I.A."/>
        </authorList>
    </citation>
    <scope>NUCLEOTIDE SEQUENCE [LARGE SCALE GENOMIC DNA]</scope>
    <source>
        <strain evidence="2">cv. DH55</strain>
    </source>
</reference>
<dbReference type="InterPro" id="IPR036691">
    <property type="entry name" value="Endo/exonu/phosph_ase_sf"/>
</dbReference>
<organism evidence="2 3">
    <name type="scientific">Camelina sativa</name>
    <name type="common">False flax</name>
    <name type="synonym">Myagrum sativum</name>
    <dbReference type="NCBI Taxonomy" id="90675"/>
    <lineage>
        <taxon>Eukaryota</taxon>
        <taxon>Viridiplantae</taxon>
        <taxon>Streptophyta</taxon>
        <taxon>Embryophyta</taxon>
        <taxon>Tracheophyta</taxon>
        <taxon>Spermatophyta</taxon>
        <taxon>Magnoliopsida</taxon>
        <taxon>eudicotyledons</taxon>
        <taxon>Gunneridae</taxon>
        <taxon>Pentapetalae</taxon>
        <taxon>rosids</taxon>
        <taxon>malvids</taxon>
        <taxon>Brassicales</taxon>
        <taxon>Brassicaceae</taxon>
        <taxon>Camelineae</taxon>
        <taxon>Camelina</taxon>
    </lineage>
</organism>
<dbReference type="Proteomes" id="UP000694864">
    <property type="component" value="Chromosome 4"/>
</dbReference>
<dbReference type="Pfam" id="PF00078">
    <property type="entry name" value="RVT_1"/>
    <property type="match status" value="1"/>
</dbReference>
<proteinExistence type="predicted"/>
<feature type="domain" description="Reverse transcriptase" evidence="1">
    <location>
        <begin position="365"/>
        <end position="518"/>
    </location>
</feature>
<gene>
    <name evidence="3" type="primary">LOC109132483</name>
</gene>
<protein>
    <submittedName>
        <fullName evidence="3">Uncharacterized protein LOC109132483</fullName>
    </submittedName>
</protein>
<dbReference type="PANTHER" id="PTHR33116:SF86">
    <property type="entry name" value="REVERSE TRANSCRIPTASE DOMAIN-CONTAINING PROTEIN"/>
    <property type="match status" value="1"/>
</dbReference>
<dbReference type="Gene3D" id="3.60.10.10">
    <property type="entry name" value="Endonuclease/exonuclease/phosphatase"/>
    <property type="match status" value="1"/>
</dbReference>